<dbReference type="Proteomes" id="UP000005463">
    <property type="component" value="Unassembled WGS sequence"/>
</dbReference>
<comment type="caution">
    <text evidence="1">The sequence shown here is derived from an EMBL/GenBank/DDBJ whole genome shotgun (WGS) entry which is preliminary data.</text>
</comment>
<evidence type="ECO:0000313" key="1">
    <source>
        <dbReference type="EMBL" id="EDT02116.1"/>
    </source>
</evidence>
<dbReference type="PATRIC" id="fig|396596.7.peg.3138"/>
<evidence type="ECO:0000313" key="2">
    <source>
        <dbReference type="Proteomes" id="UP000005463"/>
    </source>
</evidence>
<sequence length="52" mass="5965">MTLQWMQWEGIAAGLTASIKKRVAMVTLEQLGGMPVLCMWRAERIREIPIHL</sequence>
<gene>
    <name evidence="1" type="ORF">BamIOP4010DRAFT_4362</name>
</gene>
<accession>B1FK01</accession>
<name>B1FK01_9BURK</name>
<reference evidence="1 2" key="1">
    <citation type="submission" date="2008-03" db="EMBL/GenBank/DDBJ databases">
        <title>Sequencing of the draft genome and assembly of Burkholderia ambifaria IOP40-10.</title>
        <authorList>
            <consortium name="US DOE Joint Genome Institute (JGI-PGF)"/>
            <person name="Copeland A."/>
            <person name="Lucas S."/>
            <person name="Lapidus A."/>
            <person name="Glavina del Rio T."/>
            <person name="Dalin E."/>
            <person name="Tice H."/>
            <person name="Bruce D."/>
            <person name="Goodwin L."/>
            <person name="Pitluck S."/>
            <person name="Larimer F."/>
            <person name="Land M.L."/>
            <person name="Hauser L."/>
            <person name="Tiedje J."/>
            <person name="Richardson P."/>
        </authorList>
    </citation>
    <scope>NUCLEOTIDE SEQUENCE [LARGE SCALE GENOMIC DNA]</scope>
    <source>
        <strain evidence="1 2">IOP40-10</strain>
    </source>
</reference>
<proteinExistence type="predicted"/>
<dbReference type="EMBL" id="ABLC01000134">
    <property type="protein sequence ID" value="EDT02116.1"/>
    <property type="molecule type" value="Genomic_DNA"/>
</dbReference>
<dbReference type="AlphaFoldDB" id="B1FK01"/>
<organism evidence="1 2">
    <name type="scientific">Burkholderia ambifaria IOP40-10</name>
    <dbReference type="NCBI Taxonomy" id="396596"/>
    <lineage>
        <taxon>Bacteria</taxon>
        <taxon>Pseudomonadati</taxon>
        <taxon>Pseudomonadota</taxon>
        <taxon>Betaproteobacteria</taxon>
        <taxon>Burkholderiales</taxon>
        <taxon>Burkholderiaceae</taxon>
        <taxon>Burkholderia</taxon>
        <taxon>Burkholderia cepacia complex</taxon>
    </lineage>
</organism>
<protein>
    <submittedName>
        <fullName evidence="1">Uncharacterized protein</fullName>
    </submittedName>
</protein>